<organism evidence="9 10">
    <name type="scientific">Sinorhizobium glycinis</name>
    <dbReference type="NCBI Taxonomy" id="1472378"/>
    <lineage>
        <taxon>Bacteria</taxon>
        <taxon>Pseudomonadati</taxon>
        <taxon>Pseudomonadota</taxon>
        <taxon>Alphaproteobacteria</taxon>
        <taxon>Hyphomicrobiales</taxon>
        <taxon>Rhizobiaceae</taxon>
        <taxon>Sinorhizobium/Ensifer group</taxon>
        <taxon>Sinorhizobium</taxon>
    </lineage>
</organism>
<dbReference type="Pfam" id="PF01148">
    <property type="entry name" value="CTP_transf_1"/>
    <property type="match status" value="1"/>
</dbReference>
<gene>
    <name evidence="9" type="ORF">AU381_04715</name>
</gene>
<dbReference type="GO" id="GO:0009273">
    <property type="term" value="P:peptidoglycan-based cell wall biogenesis"/>
    <property type="evidence" value="ECO:0007669"/>
    <property type="project" value="TreeGrafter"/>
</dbReference>
<evidence type="ECO:0000256" key="3">
    <source>
        <dbReference type="ARBA" id="ARBA00022679"/>
    </source>
</evidence>
<feature type="transmembrane region" description="Helical" evidence="8">
    <location>
        <begin position="224"/>
        <end position="242"/>
    </location>
</feature>
<comment type="subcellular location">
    <subcellularLocation>
        <location evidence="1">Membrane</location>
        <topology evidence="1">Multi-pass membrane protein</topology>
    </subcellularLocation>
</comment>
<feature type="transmembrane region" description="Helical" evidence="8">
    <location>
        <begin position="96"/>
        <end position="113"/>
    </location>
</feature>
<keyword evidence="5 8" id="KW-1133">Transmembrane helix</keyword>
<protein>
    <recommendedName>
        <fullName evidence="7">Phosphatidate cytidylyltransferase</fullName>
        <ecNumber evidence="7">2.7.7.41</ecNumber>
    </recommendedName>
</protein>
<comment type="similarity">
    <text evidence="2 7">Belongs to the CDS family.</text>
</comment>
<dbReference type="UniPathway" id="UPA00557">
    <property type="reaction ID" value="UER00614"/>
</dbReference>
<dbReference type="AlphaFoldDB" id="A0A178Y237"/>
<evidence type="ECO:0000256" key="1">
    <source>
        <dbReference type="ARBA" id="ARBA00004141"/>
    </source>
</evidence>
<comment type="caution">
    <text evidence="9">The sequence shown here is derived from an EMBL/GenBank/DDBJ whole genome shotgun (WGS) entry which is preliminary data.</text>
</comment>
<feature type="transmembrane region" description="Helical" evidence="8">
    <location>
        <begin position="183"/>
        <end position="203"/>
    </location>
</feature>
<dbReference type="InterPro" id="IPR000374">
    <property type="entry name" value="PC_trans"/>
</dbReference>
<comment type="pathway">
    <text evidence="7">Phospholipid metabolism; CDP-diacylglycerol biosynthesis; CDP-diacylglycerol from sn-glycerol 3-phosphate: step 3/3.</text>
</comment>
<proteinExistence type="inferred from homology"/>
<evidence type="ECO:0000256" key="8">
    <source>
        <dbReference type="SAM" id="Phobius"/>
    </source>
</evidence>
<comment type="catalytic activity">
    <reaction evidence="7">
        <text>a 1,2-diacyl-sn-glycero-3-phosphate + CTP + H(+) = a CDP-1,2-diacyl-sn-glycerol + diphosphate</text>
        <dbReference type="Rhea" id="RHEA:16229"/>
        <dbReference type="ChEBI" id="CHEBI:15378"/>
        <dbReference type="ChEBI" id="CHEBI:33019"/>
        <dbReference type="ChEBI" id="CHEBI:37563"/>
        <dbReference type="ChEBI" id="CHEBI:58332"/>
        <dbReference type="ChEBI" id="CHEBI:58608"/>
        <dbReference type="EC" id="2.7.7.41"/>
    </reaction>
</comment>
<evidence type="ECO:0000256" key="2">
    <source>
        <dbReference type="ARBA" id="ARBA00010185"/>
    </source>
</evidence>
<feature type="transmembrane region" description="Helical" evidence="8">
    <location>
        <begin position="248"/>
        <end position="271"/>
    </location>
</feature>
<evidence type="ECO:0000313" key="10">
    <source>
        <dbReference type="Proteomes" id="UP000094025"/>
    </source>
</evidence>
<dbReference type="GO" id="GO:0016024">
    <property type="term" value="P:CDP-diacylglycerol biosynthetic process"/>
    <property type="evidence" value="ECO:0007669"/>
    <property type="project" value="UniProtKB-UniPathway"/>
</dbReference>
<feature type="transmembrane region" description="Helical" evidence="8">
    <location>
        <begin position="119"/>
        <end position="141"/>
    </location>
</feature>
<dbReference type="Proteomes" id="UP000094025">
    <property type="component" value="Unassembled WGS sequence"/>
</dbReference>
<evidence type="ECO:0000256" key="5">
    <source>
        <dbReference type="ARBA" id="ARBA00022989"/>
    </source>
</evidence>
<dbReference type="PANTHER" id="PTHR43535:SF1">
    <property type="entry name" value="PHOSPHATIDATE CYTIDYLYLTRANSFERASE"/>
    <property type="match status" value="1"/>
</dbReference>
<dbReference type="PROSITE" id="PS01315">
    <property type="entry name" value="CDS"/>
    <property type="match status" value="1"/>
</dbReference>
<keyword evidence="4 7" id="KW-0812">Transmembrane</keyword>
<sequence>MSLTDKLFILFGGICALLGIASAIGFALSRKVTSENGRATVDNLNARIRAWWVMVAIFALSFGLGRGVTVVLFALTSFYTLREFISLTPTRGADHLPLVAAFYVLLPLQYWLIWTDWYALFTILVPVYGFLLLPSLAALKGDADAFLLRVSRIQWGLMLTVYCISHAPALLTLDIPGRPREGFLLLFFLITVAQFSDVMQYVFGKLFGRTKVAPVISPSKTVEGLVGGGLSAVAAGAGLWWITPFTPLEAAAMALAIVAMGFLGGLSLSAVKRSMGVKDWGTMISGHGGVLDRMDSLSFAAPVFFHLTRYFYT</sequence>
<dbReference type="EC" id="2.7.7.41" evidence="7"/>
<reference evidence="9 10" key="1">
    <citation type="journal article" date="2016" name="Int. J. Syst. Evol. Microbiol.">
        <title>Ensifer glycinis sp. nov., an novel rhizobial species associated with Glycine spp.</title>
        <authorList>
            <person name="Yan H."/>
            <person name="Yan J."/>
            <person name="Sui X.H."/>
            <person name="Wang E.T."/>
            <person name="Chen W.X."/>
            <person name="Zhang X.X."/>
            <person name="Chen W.F."/>
        </authorList>
    </citation>
    <scope>NUCLEOTIDE SEQUENCE [LARGE SCALE GENOMIC DNA]</scope>
    <source>
        <strain evidence="9 10">CCBAU 23380</strain>
    </source>
</reference>
<dbReference type="GO" id="GO:0005886">
    <property type="term" value="C:plasma membrane"/>
    <property type="evidence" value="ECO:0007669"/>
    <property type="project" value="TreeGrafter"/>
</dbReference>
<dbReference type="EMBL" id="LPUX01000053">
    <property type="protein sequence ID" value="OAP41182.1"/>
    <property type="molecule type" value="Genomic_DNA"/>
</dbReference>
<evidence type="ECO:0000256" key="7">
    <source>
        <dbReference type="RuleBase" id="RU003938"/>
    </source>
</evidence>
<name>A0A178Y237_9HYPH</name>
<keyword evidence="10" id="KW-1185">Reference proteome</keyword>
<feature type="transmembrane region" description="Helical" evidence="8">
    <location>
        <begin position="153"/>
        <end position="171"/>
    </location>
</feature>
<evidence type="ECO:0000313" key="9">
    <source>
        <dbReference type="EMBL" id="OAP41182.1"/>
    </source>
</evidence>
<accession>A0A178Y237</accession>
<keyword evidence="6 8" id="KW-0472">Membrane</keyword>
<feature type="transmembrane region" description="Helical" evidence="8">
    <location>
        <begin position="51"/>
        <end position="75"/>
    </location>
</feature>
<keyword evidence="3 7" id="KW-0808">Transferase</keyword>
<keyword evidence="7 9" id="KW-0548">Nucleotidyltransferase</keyword>
<dbReference type="OrthoDB" id="9799199at2"/>
<dbReference type="RefSeq" id="WP_064241476.1">
    <property type="nucleotide sequence ID" value="NZ_LPUX01000053.1"/>
</dbReference>
<dbReference type="GO" id="GO:0004605">
    <property type="term" value="F:phosphatidate cytidylyltransferase activity"/>
    <property type="evidence" value="ECO:0007669"/>
    <property type="project" value="UniProtKB-EC"/>
</dbReference>
<dbReference type="PANTHER" id="PTHR43535">
    <property type="entry name" value="PHOSPHATIDATE CYTIDYLYLTRANSFERASE"/>
    <property type="match status" value="1"/>
</dbReference>
<evidence type="ECO:0000256" key="4">
    <source>
        <dbReference type="ARBA" id="ARBA00022692"/>
    </source>
</evidence>
<evidence type="ECO:0000256" key="6">
    <source>
        <dbReference type="ARBA" id="ARBA00023136"/>
    </source>
</evidence>
<dbReference type="STRING" id="1472378.AU381_04715"/>